<feature type="compositionally biased region" description="Basic and acidic residues" evidence="1">
    <location>
        <begin position="49"/>
        <end position="61"/>
    </location>
</feature>
<evidence type="ECO:0000313" key="2">
    <source>
        <dbReference type="EMBL" id="KAJ9574499.1"/>
    </source>
</evidence>
<comment type="caution">
    <text evidence="2">The sequence shown here is derived from an EMBL/GenBank/DDBJ whole genome shotgun (WGS) entry which is preliminary data.</text>
</comment>
<feature type="region of interest" description="Disordered" evidence="1">
    <location>
        <begin position="34"/>
        <end position="163"/>
    </location>
</feature>
<protein>
    <submittedName>
        <fullName evidence="2">Uncharacterized protein</fullName>
    </submittedName>
</protein>
<feature type="non-terminal residue" evidence="2">
    <location>
        <position position="1"/>
    </location>
</feature>
<organism evidence="2 3">
    <name type="scientific">Diploptera punctata</name>
    <name type="common">Pacific beetle cockroach</name>
    <dbReference type="NCBI Taxonomy" id="6984"/>
    <lineage>
        <taxon>Eukaryota</taxon>
        <taxon>Metazoa</taxon>
        <taxon>Ecdysozoa</taxon>
        <taxon>Arthropoda</taxon>
        <taxon>Hexapoda</taxon>
        <taxon>Insecta</taxon>
        <taxon>Pterygota</taxon>
        <taxon>Neoptera</taxon>
        <taxon>Polyneoptera</taxon>
        <taxon>Dictyoptera</taxon>
        <taxon>Blattodea</taxon>
        <taxon>Blaberoidea</taxon>
        <taxon>Blaberidae</taxon>
        <taxon>Diplopterinae</taxon>
        <taxon>Diploptera</taxon>
    </lineage>
</organism>
<accession>A0AAD8E2N9</accession>
<sequence>KNIRKIDSDKTNDCLEDNVKDNIQFTHEEQSVSHLEIGKKFLSPKKSKNSGEKLSSPEKIEGGIQFELEENLSSQNRISSPEVIKCSKMSKSSISPTIKNQSKQEYKSESSDSDSDAESRKAIKESAQKRIIQNISTSESDSKKFMRPITKFYEEHSDSESVP</sequence>
<evidence type="ECO:0000256" key="1">
    <source>
        <dbReference type="SAM" id="MobiDB-lite"/>
    </source>
</evidence>
<reference evidence="2" key="1">
    <citation type="journal article" date="2023" name="IScience">
        <title>Live-bearing cockroach genome reveals convergent evolutionary mechanisms linked to viviparity in insects and beyond.</title>
        <authorList>
            <person name="Fouks B."/>
            <person name="Harrison M.C."/>
            <person name="Mikhailova A.A."/>
            <person name="Marchal E."/>
            <person name="English S."/>
            <person name="Carruthers M."/>
            <person name="Jennings E.C."/>
            <person name="Chiamaka E.L."/>
            <person name="Frigard R.A."/>
            <person name="Pippel M."/>
            <person name="Attardo G.M."/>
            <person name="Benoit J.B."/>
            <person name="Bornberg-Bauer E."/>
            <person name="Tobe S.S."/>
        </authorList>
    </citation>
    <scope>NUCLEOTIDE SEQUENCE</scope>
    <source>
        <strain evidence="2">Stay&amp;Tobe</strain>
    </source>
</reference>
<keyword evidence="3" id="KW-1185">Reference proteome</keyword>
<feature type="compositionally biased region" description="Low complexity" evidence="1">
    <location>
        <begin position="84"/>
        <end position="99"/>
    </location>
</feature>
<dbReference type="AlphaFoldDB" id="A0AAD8E2N9"/>
<feature type="compositionally biased region" description="Basic and acidic residues" evidence="1">
    <location>
        <begin position="117"/>
        <end position="128"/>
    </location>
</feature>
<proteinExistence type="predicted"/>
<dbReference type="Proteomes" id="UP001233999">
    <property type="component" value="Unassembled WGS sequence"/>
</dbReference>
<gene>
    <name evidence="2" type="ORF">L9F63_008323</name>
</gene>
<dbReference type="EMBL" id="JASPKZ010010283">
    <property type="protein sequence ID" value="KAJ9574499.1"/>
    <property type="molecule type" value="Genomic_DNA"/>
</dbReference>
<feature type="compositionally biased region" description="Basic and acidic residues" evidence="1">
    <location>
        <begin position="152"/>
        <end position="163"/>
    </location>
</feature>
<name>A0AAD8E2N9_DIPPU</name>
<evidence type="ECO:0000313" key="3">
    <source>
        <dbReference type="Proteomes" id="UP001233999"/>
    </source>
</evidence>
<reference evidence="2" key="2">
    <citation type="submission" date="2023-05" db="EMBL/GenBank/DDBJ databases">
        <authorList>
            <person name="Fouks B."/>
        </authorList>
    </citation>
    <scope>NUCLEOTIDE SEQUENCE</scope>
    <source>
        <strain evidence="2">Stay&amp;Tobe</strain>
        <tissue evidence="2">Testes</tissue>
    </source>
</reference>